<sequence length="78" mass="8475">MASSVLTVKHQHTAPPVKHSLHTVNPLITSHVNHFLPSAVSTVSVLFFRTDHCIGVTGYVSDTKSECPLQFRSPAVPL</sequence>
<name>A0ABN9BIK1_9NEOB</name>
<comment type="caution">
    <text evidence="1">The sequence shown here is derived from an EMBL/GenBank/DDBJ whole genome shotgun (WGS) entry which is preliminary data.</text>
</comment>
<evidence type="ECO:0000313" key="1">
    <source>
        <dbReference type="EMBL" id="CAI9547466.1"/>
    </source>
</evidence>
<dbReference type="EMBL" id="CATNWA010004291">
    <property type="protein sequence ID" value="CAI9547466.1"/>
    <property type="molecule type" value="Genomic_DNA"/>
</dbReference>
<proteinExistence type="predicted"/>
<gene>
    <name evidence="1" type="ORF">SPARVUS_LOCUS2993768</name>
</gene>
<dbReference type="Proteomes" id="UP001162483">
    <property type="component" value="Unassembled WGS sequence"/>
</dbReference>
<reference evidence="1" key="1">
    <citation type="submission" date="2023-05" db="EMBL/GenBank/DDBJ databases">
        <authorList>
            <person name="Stuckert A."/>
        </authorList>
    </citation>
    <scope>NUCLEOTIDE SEQUENCE</scope>
</reference>
<evidence type="ECO:0000313" key="2">
    <source>
        <dbReference type="Proteomes" id="UP001162483"/>
    </source>
</evidence>
<accession>A0ABN9BIK1</accession>
<protein>
    <submittedName>
        <fullName evidence="1">Uncharacterized protein</fullName>
    </submittedName>
</protein>
<organism evidence="1 2">
    <name type="scientific">Staurois parvus</name>
    <dbReference type="NCBI Taxonomy" id="386267"/>
    <lineage>
        <taxon>Eukaryota</taxon>
        <taxon>Metazoa</taxon>
        <taxon>Chordata</taxon>
        <taxon>Craniata</taxon>
        <taxon>Vertebrata</taxon>
        <taxon>Euteleostomi</taxon>
        <taxon>Amphibia</taxon>
        <taxon>Batrachia</taxon>
        <taxon>Anura</taxon>
        <taxon>Neobatrachia</taxon>
        <taxon>Ranoidea</taxon>
        <taxon>Ranidae</taxon>
        <taxon>Staurois</taxon>
    </lineage>
</organism>
<keyword evidence="2" id="KW-1185">Reference proteome</keyword>